<sequence>MDPYAEDRELKHKEFIREHSKKVKSLDNLQVLHEVMNRYAELSQGWTRDSLVVEREMNVSKEEVLRRMEKKSNAGLWSVLSVSFIVNVVLGCLLLFR</sequence>
<keyword evidence="1" id="KW-1133">Transmembrane helix</keyword>
<keyword evidence="1" id="KW-0472">Membrane</keyword>
<feature type="transmembrane region" description="Helical" evidence="1">
    <location>
        <begin position="74"/>
        <end position="96"/>
    </location>
</feature>
<evidence type="ECO:0000313" key="3">
    <source>
        <dbReference type="Proteomes" id="UP000326354"/>
    </source>
</evidence>
<dbReference type="EMBL" id="AP019860">
    <property type="protein sequence ID" value="BBM82837.1"/>
    <property type="molecule type" value="Genomic_DNA"/>
</dbReference>
<reference evidence="2 3" key="1">
    <citation type="submission" date="2019-08" db="EMBL/GenBank/DDBJ databases">
        <title>Complete genome sequence of Candidatus Uab amorphum.</title>
        <authorList>
            <person name="Shiratori T."/>
            <person name="Suzuki S."/>
            <person name="Kakizawa Y."/>
            <person name="Ishida K."/>
        </authorList>
    </citation>
    <scope>NUCLEOTIDE SEQUENCE [LARGE SCALE GENOMIC DNA]</scope>
    <source>
        <strain evidence="2 3">SRT547</strain>
    </source>
</reference>
<evidence type="ECO:0000313" key="2">
    <source>
        <dbReference type="EMBL" id="BBM82837.1"/>
    </source>
</evidence>
<evidence type="ECO:0000256" key="1">
    <source>
        <dbReference type="SAM" id="Phobius"/>
    </source>
</evidence>
<proteinExistence type="predicted"/>
<protein>
    <submittedName>
        <fullName evidence="2">Uncharacterized protein</fullName>
    </submittedName>
</protein>
<accession>A0A5S9F1P6</accession>
<dbReference type="KEGG" id="uam:UABAM_01180"/>
<organism evidence="2 3">
    <name type="scientific">Uabimicrobium amorphum</name>
    <dbReference type="NCBI Taxonomy" id="2596890"/>
    <lineage>
        <taxon>Bacteria</taxon>
        <taxon>Pseudomonadati</taxon>
        <taxon>Planctomycetota</taxon>
        <taxon>Candidatus Uabimicrobiia</taxon>
        <taxon>Candidatus Uabimicrobiales</taxon>
        <taxon>Candidatus Uabimicrobiaceae</taxon>
        <taxon>Candidatus Uabimicrobium</taxon>
    </lineage>
</organism>
<dbReference type="RefSeq" id="WP_151967064.1">
    <property type="nucleotide sequence ID" value="NZ_AP019860.1"/>
</dbReference>
<keyword evidence="3" id="KW-1185">Reference proteome</keyword>
<gene>
    <name evidence="2" type="ORF">UABAM_01180</name>
</gene>
<dbReference type="Proteomes" id="UP000326354">
    <property type="component" value="Chromosome"/>
</dbReference>
<name>A0A5S9F1P6_UABAM</name>
<keyword evidence="1" id="KW-0812">Transmembrane</keyword>
<dbReference type="AlphaFoldDB" id="A0A5S9F1P6"/>